<evidence type="ECO:0000313" key="9">
    <source>
        <dbReference type="Proteomes" id="UP000576152"/>
    </source>
</evidence>
<evidence type="ECO:0000256" key="5">
    <source>
        <dbReference type="NCBIfam" id="TIGR01378"/>
    </source>
</evidence>
<keyword evidence="2" id="KW-0547">Nucleotide-binding</keyword>
<name>A0ABR6HT15_9RHOB</name>
<proteinExistence type="predicted"/>
<evidence type="ECO:0000256" key="3">
    <source>
        <dbReference type="ARBA" id="ARBA00022777"/>
    </source>
</evidence>
<feature type="domain" description="Thiamin pyrophosphokinase thiamin-binding" evidence="7">
    <location>
        <begin position="144"/>
        <end position="196"/>
    </location>
</feature>
<evidence type="ECO:0000256" key="4">
    <source>
        <dbReference type="ARBA" id="ARBA00022840"/>
    </source>
</evidence>
<dbReference type="InterPro" id="IPR036759">
    <property type="entry name" value="TPK_catalytic_sf"/>
</dbReference>
<dbReference type="InterPro" id="IPR007371">
    <property type="entry name" value="TPK_catalytic"/>
</dbReference>
<evidence type="ECO:0000313" key="8">
    <source>
        <dbReference type="EMBL" id="MBB3713670.1"/>
    </source>
</evidence>
<keyword evidence="4" id="KW-0067">ATP-binding</keyword>
<dbReference type="PANTHER" id="PTHR13622:SF8">
    <property type="entry name" value="THIAMIN PYROPHOSPHOKINASE 1"/>
    <property type="match status" value="1"/>
</dbReference>
<evidence type="ECO:0000256" key="2">
    <source>
        <dbReference type="ARBA" id="ARBA00022741"/>
    </source>
</evidence>
<feature type="domain" description="Thiamin pyrophosphokinase catalytic" evidence="6">
    <location>
        <begin position="26"/>
        <end position="116"/>
    </location>
</feature>
<evidence type="ECO:0000259" key="7">
    <source>
        <dbReference type="Pfam" id="PF04265"/>
    </source>
</evidence>
<dbReference type="InterPro" id="IPR036371">
    <property type="entry name" value="TPK_B1-bd_sf"/>
</dbReference>
<dbReference type="RefSeq" id="WP_183475148.1">
    <property type="nucleotide sequence ID" value="NZ_JACIBX010000018.1"/>
</dbReference>
<evidence type="ECO:0000256" key="1">
    <source>
        <dbReference type="ARBA" id="ARBA00022679"/>
    </source>
</evidence>
<protein>
    <recommendedName>
        <fullName evidence="5">Thiamine diphosphokinase</fullName>
        <ecNumber evidence="5">2.7.6.2</ecNumber>
    </recommendedName>
</protein>
<sequence>MAIVQSDGAVTLLGGGALGTGDLALALSRAPVLVAADGGARHAAAAGHTPRAVIGDMDSIGSAAPLFGGRLHPIAEQDSTDFDKALRNIDAPLVLAAGFTGGRLDHELAAFHVLAARPDRRCVLIGAESVVFLCPPEITLDLSAGEPFSLFPMGEVRCISRGLRWPTAGLAFSPAGRIGTSNEAEGQVELSCDAPLMLAIAPRAALDAVIAGVGRAPGWPGR</sequence>
<evidence type="ECO:0000259" key="6">
    <source>
        <dbReference type="Pfam" id="PF04263"/>
    </source>
</evidence>
<dbReference type="InterPro" id="IPR006282">
    <property type="entry name" value="Thi_PPkinase"/>
</dbReference>
<dbReference type="GO" id="GO:0004788">
    <property type="term" value="F:thiamine diphosphokinase activity"/>
    <property type="evidence" value="ECO:0007669"/>
    <property type="project" value="UniProtKB-EC"/>
</dbReference>
<dbReference type="EC" id="2.7.6.2" evidence="5"/>
<accession>A0ABR6HT15</accession>
<dbReference type="NCBIfam" id="TIGR01378">
    <property type="entry name" value="thi_PPkinase"/>
    <property type="match status" value="1"/>
</dbReference>
<comment type="caution">
    <text evidence="8">The sequence shown here is derived from an EMBL/GenBank/DDBJ whole genome shotgun (WGS) entry which is preliminary data.</text>
</comment>
<keyword evidence="9" id="KW-1185">Reference proteome</keyword>
<keyword evidence="1 8" id="KW-0808">Transferase</keyword>
<dbReference type="Pfam" id="PF04265">
    <property type="entry name" value="TPK_B1_binding"/>
    <property type="match status" value="1"/>
</dbReference>
<dbReference type="Pfam" id="PF04263">
    <property type="entry name" value="TPK_catalytic"/>
    <property type="match status" value="1"/>
</dbReference>
<keyword evidence="3" id="KW-0418">Kinase</keyword>
<organism evidence="8 9">
    <name type="scientific">Limimaricola variabilis</name>
    <dbReference type="NCBI Taxonomy" id="1492771"/>
    <lineage>
        <taxon>Bacteria</taxon>
        <taxon>Pseudomonadati</taxon>
        <taxon>Pseudomonadota</taxon>
        <taxon>Alphaproteobacteria</taxon>
        <taxon>Rhodobacterales</taxon>
        <taxon>Paracoccaceae</taxon>
        <taxon>Limimaricola</taxon>
    </lineage>
</organism>
<dbReference type="Gene3D" id="3.40.50.10240">
    <property type="entry name" value="Thiamin pyrophosphokinase, catalytic domain"/>
    <property type="match status" value="1"/>
</dbReference>
<gene>
    <name evidence="8" type="ORF">FHS00_003275</name>
</gene>
<dbReference type="PANTHER" id="PTHR13622">
    <property type="entry name" value="THIAMIN PYROPHOSPHOKINASE"/>
    <property type="match status" value="1"/>
</dbReference>
<dbReference type="InterPro" id="IPR007373">
    <property type="entry name" value="Thiamin_PyroPKinase_B1-bd"/>
</dbReference>
<dbReference type="SUPFAM" id="SSF63999">
    <property type="entry name" value="Thiamin pyrophosphokinase, catalytic domain"/>
    <property type="match status" value="1"/>
</dbReference>
<dbReference type="SUPFAM" id="SSF63862">
    <property type="entry name" value="Thiamin pyrophosphokinase, substrate-binding domain"/>
    <property type="match status" value="1"/>
</dbReference>
<dbReference type="CDD" id="cd07995">
    <property type="entry name" value="TPK"/>
    <property type="match status" value="1"/>
</dbReference>
<reference evidence="8 9" key="1">
    <citation type="submission" date="2020-08" db="EMBL/GenBank/DDBJ databases">
        <title>Genomic Encyclopedia of Type Strains, Phase III (KMG-III): the genomes of soil and plant-associated and newly described type strains.</title>
        <authorList>
            <person name="Whitman W."/>
        </authorList>
    </citation>
    <scope>NUCLEOTIDE SEQUENCE [LARGE SCALE GENOMIC DNA]</scope>
    <source>
        <strain evidence="8 9">CECT 8572</strain>
    </source>
</reference>
<dbReference type="Proteomes" id="UP000576152">
    <property type="component" value="Unassembled WGS sequence"/>
</dbReference>
<dbReference type="EMBL" id="JACIBX010000018">
    <property type="protein sequence ID" value="MBB3713670.1"/>
    <property type="molecule type" value="Genomic_DNA"/>
</dbReference>